<dbReference type="AlphaFoldDB" id="A0A941EP33"/>
<accession>A0A941EP33</accession>
<keyword evidence="2" id="KW-1185">Reference proteome</keyword>
<comment type="caution">
    <text evidence="1">The sequence shown here is derived from an EMBL/GenBank/DDBJ whole genome shotgun (WGS) entry which is preliminary data.</text>
</comment>
<organism evidence="1 2">
    <name type="scientific">Actinospica durhamensis</name>
    <dbReference type="NCBI Taxonomy" id="1508375"/>
    <lineage>
        <taxon>Bacteria</taxon>
        <taxon>Bacillati</taxon>
        <taxon>Actinomycetota</taxon>
        <taxon>Actinomycetes</taxon>
        <taxon>Catenulisporales</taxon>
        <taxon>Actinospicaceae</taxon>
        <taxon>Actinospica</taxon>
    </lineage>
</organism>
<evidence type="ECO:0000313" key="1">
    <source>
        <dbReference type="EMBL" id="MBR7834655.1"/>
    </source>
</evidence>
<name>A0A941EP33_9ACTN</name>
<gene>
    <name evidence="1" type="ORF">KDL01_15380</name>
</gene>
<sequence length="288" mass="29055">MAAGTAGLVALTADRDAGSAAASSAPYAAGTAQYAAAHWAVGAVGTRHVVACDVTECALLHSMGFPATSLVAVRSGISDLEQADVVVSTPLLRREFGAGLDALVSTEPLAVFGAGSGRVQIDAIALDGPADYARRLGADRSERRTAGAELLTNSRLRLSQAARSELAAGLVDNRTCALLALLSDSGSLSVTAFTSPGPGAGPDIPWPGVVISTYSGDPVPGTRQAATRLRTIAESQQSPFAPMQITDVGTSAAPSTPAPAEVLQTPQPALEVLFAEPAPLELLTGSGT</sequence>
<protein>
    <submittedName>
        <fullName evidence="1">Uncharacterized protein</fullName>
    </submittedName>
</protein>
<reference evidence="1" key="1">
    <citation type="submission" date="2021-04" db="EMBL/GenBank/DDBJ databases">
        <title>Genome based classification of Actinospica acidithermotolerans sp. nov., an actinobacterium isolated from an Indonesian hot spring.</title>
        <authorList>
            <person name="Kusuma A.B."/>
            <person name="Putra K.E."/>
            <person name="Nafisah S."/>
            <person name="Loh J."/>
            <person name="Nouioui I."/>
            <person name="Goodfellow M."/>
        </authorList>
    </citation>
    <scope>NUCLEOTIDE SEQUENCE</scope>
    <source>
        <strain evidence="1">CSCA 57</strain>
    </source>
</reference>
<dbReference type="EMBL" id="JAGSOG010000065">
    <property type="protein sequence ID" value="MBR7834655.1"/>
    <property type="molecule type" value="Genomic_DNA"/>
</dbReference>
<dbReference type="Proteomes" id="UP000675781">
    <property type="component" value="Unassembled WGS sequence"/>
</dbReference>
<proteinExistence type="predicted"/>
<dbReference type="RefSeq" id="WP_212529174.1">
    <property type="nucleotide sequence ID" value="NZ_JAGSOG010000065.1"/>
</dbReference>
<evidence type="ECO:0000313" key="2">
    <source>
        <dbReference type="Proteomes" id="UP000675781"/>
    </source>
</evidence>